<dbReference type="AlphaFoldDB" id="A0A0C3NB76"/>
<protein>
    <submittedName>
        <fullName evidence="1">Uncharacterized protein</fullName>
    </submittedName>
</protein>
<dbReference type="Proteomes" id="UP000054217">
    <property type="component" value="Unassembled WGS sequence"/>
</dbReference>
<sequence>MQREHESFLDTLCIFDLHTNHIQPPPAVGRDQHLLDTVPPGFSKENLCCLTRQTSLYDSQVVESAVRELPSTVTDEQVGFFTGLYNNDVPALVDARAVQRMLADRQAGVRKWENELGLTRSHTIAMTPLPGYDVAQWT</sequence>
<dbReference type="InParanoid" id="A0A0C3NB76"/>
<accession>A0A0C3NB76</accession>
<dbReference type="EMBL" id="KN832017">
    <property type="protein sequence ID" value="KIN98334.1"/>
    <property type="molecule type" value="Genomic_DNA"/>
</dbReference>
<keyword evidence="2" id="KW-1185">Reference proteome</keyword>
<proteinExistence type="predicted"/>
<name>A0A0C3NB76_PISTI</name>
<gene>
    <name evidence="1" type="ORF">M404DRAFT_31499</name>
</gene>
<evidence type="ECO:0000313" key="2">
    <source>
        <dbReference type="Proteomes" id="UP000054217"/>
    </source>
</evidence>
<organism evidence="1 2">
    <name type="scientific">Pisolithus tinctorius Marx 270</name>
    <dbReference type="NCBI Taxonomy" id="870435"/>
    <lineage>
        <taxon>Eukaryota</taxon>
        <taxon>Fungi</taxon>
        <taxon>Dikarya</taxon>
        <taxon>Basidiomycota</taxon>
        <taxon>Agaricomycotina</taxon>
        <taxon>Agaricomycetes</taxon>
        <taxon>Agaricomycetidae</taxon>
        <taxon>Boletales</taxon>
        <taxon>Sclerodermatineae</taxon>
        <taxon>Pisolithaceae</taxon>
        <taxon>Pisolithus</taxon>
    </lineage>
</organism>
<reference evidence="1 2" key="1">
    <citation type="submission" date="2014-04" db="EMBL/GenBank/DDBJ databases">
        <authorList>
            <consortium name="DOE Joint Genome Institute"/>
            <person name="Kuo A."/>
            <person name="Kohler A."/>
            <person name="Costa M.D."/>
            <person name="Nagy L.G."/>
            <person name="Floudas D."/>
            <person name="Copeland A."/>
            <person name="Barry K.W."/>
            <person name="Cichocki N."/>
            <person name="Veneault-Fourrey C."/>
            <person name="LaButti K."/>
            <person name="Lindquist E.A."/>
            <person name="Lipzen A."/>
            <person name="Lundell T."/>
            <person name="Morin E."/>
            <person name="Murat C."/>
            <person name="Sun H."/>
            <person name="Tunlid A."/>
            <person name="Henrissat B."/>
            <person name="Grigoriev I.V."/>
            <person name="Hibbett D.S."/>
            <person name="Martin F."/>
            <person name="Nordberg H.P."/>
            <person name="Cantor M.N."/>
            <person name="Hua S.X."/>
        </authorList>
    </citation>
    <scope>NUCLEOTIDE SEQUENCE [LARGE SCALE GENOMIC DNA]</scope>
    <source>
        <strain evidence="1 2">Marx 270</strain>
    </source>
</reference>
<reference evidence="2" key="2">
    <citation type="submission" date="2015-01" db="EMBL/GenBank/DDBJ databases">
        <title>Evolutionary Origins and Diversification of the Mycorrhizal Mutualists.</title>
        <authorList>
            <consortium name="DOE Joint Genome Institute"/>
            <consortium name="Mycorrhizal Genomics Consortium"/>
            <person name="Kohler A."/>
            <person name="Kuo A."/>
            <person name="Nagy L.G."/>
            <person name="Floudas D."/>
            <person name="Copeland A."/>
            <person name="Barry K.W."/>
            <person name="Cichocki N."/>
            <person name="Veneault-Fourrey C."/>
            <person name="LaButti K."/>
            <person name="Lindquist E.A."/>
            <person name="Lipzen A."/>
            <person name="Lundell T."/>
            <person name="Morin E."/>
            <person name="Murat C."/>
            <person name="Riley R."/>
            <person name="Ohm R."/>
            <person name="Sun H."/>
            <person name="Tunlid A."/>
            <person name="Henrissat B."/>
            <person name="Grigoriev I.V."/>
            <person name="Hibbett D.S."/>
            <person name="Martin F."/>
        </authorList>
    </citation>
    <scope>NUCLEOTIDE SEQUENCE [LARGE SCALE GENOMIC DNA]</scope>
    <source>
        <strain evidence="2">Marx 270</strain>
    </source>
</reference>
<evidence type="ECO:0000313" key="1">
    <source>
        <dbReference type="EMBL" id="KIN98334.1"/>
    </source>
</evidence>
<dbReference type="HOGENOM" id="CLU_1856117_0_0_1"/>